<evidence type="ECO:0000256" key="3">
    <source>
        <dbReference type="ARBA" id="ARBA00022840"/>
    </source>
</evidence>
<comment type="function">
    <text evidence="4">ATP-dependent carboxylate-amine ligase which exhibits weak glutamate--cysteine ligase activity.</text>
</comment>
<dbReference type="InterPro" id="IPR050141">
    <property type="entry name" value="GCL_type2/YbdK_subfam"/>
</dbReference>
<dbReference type="Proteomes" id="UP000529637">
    <property type="component" value="Unassembled WGS sequence"/>
</dbReference>
<dbReference type="HAMAP" id="MF_01609">
    <property type="entry name" value="Glu_cys_ligase_2"/>
    <property type="match status" value="1"/>
</dbReference>
<dbReference type="EC" id="6.3.2.2" evidence="4"/>
<dbReference type="NCBIfam" id="NF010040">
    <property type="entry name" value="PRK13516.1"/>
    <property type="match status" value="1"/>
</dbReference>
<keyword evidence="6" id="KW-1185">Reference proteome</keyword>
<dbReference type="EMBL" id="JABWMJ010000002">
    <property type="protein sequence ID" value="NUZ05276.1"/>
    <property type="molecule type" value="Genomic_DNA"/>
</dbReference>
<evidence type="ECO:0000256" key="2">
    <source>
        <dbReference type="ARBA" id="ARBA00022741"/>
    </source>
</evidence>
<dbReference type="GO" id="GO:0005524">
    <property type="term" value="F:ATP binding"/>
    <property type="evidence" value="ECO:0007669"/>
    <property type="project" value="UniProtKB-KW"/>
</dbReference>
<protein>
    <recommendedName>
        <fullName evidence="4">Putative glutamate--cysteine ligase 2</fullName>
        <ecNumber evidence="4">6.3.2.2</ecNumber>
    </recommendedName>
    <alternativeName>
        <fullName evidence="4">Gamma-glutamylcysteine synthetase 2</fullName>
        <shortName evidence="4">GCS 2</shortName>
        <shortName evidence="4">Gamma-GCS 2</shortName>
    </alternativeName>
</protein>
<proteinExistence type="inferred from homology"/>
<comment type="similarity">
    <text evidence="4">Belongs to the glutamate--cysteine ligase type 2 family. YbdK subfamily.</text>
</comment>
<dbReference type="AlphaFoldDB" id="A0A7Y6NLG7"/>
<comment type="caution">
    <text evidence="5">The sequence shown here is derived from an EMBL/GenBank/DDBJ whole genome shotgun (WGS) entry which is preliminary data.</text>
</comment>
<evidence type="ECO:0000256" key="1">
    <source>
        <dbReference type="ARBA" id="ARBA00022598"/>
    </source>
</evidence>
<accession>A0A7Y6NLG7</accession>
<gene>
    <name evidence="5" type="ORF">HQN59_05820</name>
</gene>
<evidence type="ECO:0000313" key="6">
    <source>
        <dbReference type="Proteomes" id="UP000529637"/>
    </source>
</evidence>
<dbReference type="GO" id="GO:0042398">
    <property type="term" value="P:modified amino acid biosynthetic process"/>
    <property type="evidence" value="ECO:0007669"/>
    <property type="project" value="InterPro"/>
</dbReference>
<sequence>MALEPFKSSESLTLGVELELQLVSLSDFDLVDASPDMLEVLGRRPFPGNVVPEITESMIEVSTDVHRDHAGLLAQLREIRDALVGAGDRLNVGVCGGGTHPFQEWGQRRIFAKPRFREVSALYGYLAKQFTIFGQHIHVGCTSGDEALFLLHSLGRYIPHFIALAASSPFLQRHDTRFNSARLNSVFAFPLSGRAPFTLSWHDFETGYFARMAQTGIVGSMKDFYWDIRPKPEFGTIELRVCDTPLAVETAAALAAYLQALCGELLRGGAPAPAEDDYLVYNYNRFQACRFGLDGMVVDPRSYENRSLRDEIRSTVEALQAAPGASRSDAAWGHLLGVAQAGSDASWLREQFGSSGSAEGMVDGALARFRGLR</sequence>
<reference evidence="5 6" key="1">
    <citation type="submission" date="2020-06" db="EMBL/GenBank/DDBJ databases">
        <title>Schlegella sp. ID0723 isolated from air conditioner.</title>
        <authorList>
            <person name="Kim D.Y."/>
            <person name="Kim D.-U."/>
        </authorList>
    </citation>
    <scope>NUCLEOTIDE SEQUENCE [LARGE SCALE GENOMIC DNA]</scope>
    <source>
        <strain evidence="5 6">ID0723</strain>
    </source>
</reference>
<dbReference type="RefSeq" id="WP_176067004.1">
    <property type="nucleotide sequence ID" value="NZ_JABWMJ010000002.1"/>
</dbReference>
<dbReference type="GO" id="GO:0004357">
    <property type="term" value="F:glutamate-cysteine ligase activity"/>
    <property type="evidence" value="ECO:0007669"/>
    <property type="project" value="UniProtKB-EC"/>
</dbReference>
<name>A0A7Y6NLG7_9BURK</name>
<evidence type="ECO:0000256" key="4">
    <source>
        <dbReference type="HAMAP-Rule" id="MF_01609"/>
    </source>
</evidence>
<comment type="catalytic activity">
    <reaction evidence="4">
        <text>L-cysteine + L-glutamate + ATP = gamma-L-glutamyl-L-cysteine + ADP + phosphate + H(+)</text>
        <dbReference type="Rhea" id="RHEA:13285"/>
        <dbReference type="ChEBI" id="CHEBI:15378"/>
        <dbReference type="ChEBI" id="CHEBI:29985"/>
        <dbReference type="ChEBI" id="CHEBI:30616"/>
        <dbReference type="ChEBI" id="CHEBI:35235"/>
        <dbReference type="ChEBI" id="CHEBI:43474"/>
        <dbReference type="ChEBI" id="CHEBI:58173"/>
        <dbReference type="ChEBI" id="CHEBI:456216"/>
        <dbReference type="EC" id="6.3.2.2"/>
    </reaction>
</comment>
<dbReference type="Gene3D" id="3.30.590.20">
    <property type="match status" value="1"/>
</dbReference>
<keyword evidence="2 4" id="KW-0547">Nucleotide-binding</keyword>
<dbReference type="PANTHER" id="PTHR36510:SF1">
    <property type="entry name" value="GLUTAMATE--CYSTEINE LIGASE 2-RELATED"/>
    <property type="match status" value="1"/>
</dbReference>
<dbReference type="InterPro" id="IPR014746">
    <property type="entry name" value="Gln_synth/guanido_kin_cat_dom"/>
</dbReference>
<organism evidence="5 6">
    <name type="scientific">Piscinibacter koreensis</name>
    <dbReference type="NCBI Taxonomy" id="2742824"/>
    <lineage>
        <taxon>Bacteria</taxon>
        <taxon>Pseudomonadati</taxon>
        <taxon>Pseudomonadota</taxon>
        <taxon>Betaproteobacteria</taxon>
        <taxon>Burkholderiales</taxon>
        <taxon>Sphaerotilaceae</taxon>
        <taxon>Piscinibacter</taxon>
    </lineage>
</organism>
<keyword evidence="1 4" id="KW-0436">Ligase</keyword>
<dbReference type="PANTHER" id="PTHR36510">
    <property type="entry name" value="GLUTAMATE--CYSTEINE LIGASE 2-RELATED"/>
    <property type="match status" value="1"/>
</dbReference>
<dbReference type="InterPro" id="IPR006336">
    <property type="entry name" value="GCS2"/>
</dbReference>
<dbReference type="SUPFAM" id="SSF55931">
    <property type="entry name" value="Glutamine synthetase/guanido kinase"/>
    <property type="match status" value="1"/>
</dbReference>
<dbReference type="InterPro" id="IPR011793">
    <property type="entry name" value="YbdK"/>
</dbReference>
<evidence type="ECO:0000313" key="5">
    <source>
        <dbReference type="EMBL" id="NUZ05276.1"/>
    </source>
</evidence>
<dbReference type="Pfam" id="PF04107">
    <property type="entry name" value="GCS2"/>
    <property type="match status" value="1"/>
</dbReference>
<keyword evidence="3 4" id="KW-0067">ATP-binding</keyword>
<dbReference type="NCBIfam" id="TIGR02050">
    <property type="entry name" value="gshA_cyan_rel"/>
    <property type="match status" value="1"/>
</dbReference>